<proteinExistence type="predicted"/>
<evidence type="ECO:0000313" key="2">
    <source>
        <dbReference type="Proteomes" id="UP000703269"/>
    </source>
</evidence>
<accession>A0A9P3GZ41</accession>
<organism evidence="1 2">
    <name type="scientific">Phanerochaete sordida</name>
    <dbReference type="NCBI Taxonomy" id="48140"/>
    <lineage>
        <taxon>Eukaryota</taxon>
        <taxon>Fungi</taxon>
        <taxon>Dikarya</taxon>
        <taxon>Basidiomycota</taxon>
        <taxon>Agaricomycotina</taxon>
        <taxon>Agaricomycetes</taxon>
        <taxon>Polyporales</taxon>
        <taxon>Phanerochaetaceae</taxon>
        <taxon>Phanerochaete</taxon>
    </lineage>
</organism>
<keyword evidence="2" id="KW-1185">Reference proteome</keyword>
<protein>
    <submittedName>
        <fullName evidence="1">Uncharacterized protein</fullName>
    </submittedName>
</protein>
<sequence length="291" mass="32576">MPTLSLHQQLLHDVFEDAARLQALRRDELDLRFGLESSTEDVESESDVESNMSTTSGISAISFMSIDSAQVPEDSDAISNSGIDEIAADELYLRHMTALGERLHFLTTSRHLAVYKAVHKASQLHLVLQLYNENNPKRFRRNLRVFPPTFDALLNHIENHTIFQNQSNVPQMPVPHQLTIALYQFGHDENAAGPEAVAQWAGSSAGMVVKASRRVIVAFLALHDQVIRWPSAAEKKAAKEWAEADSCAAWMHGYAPIWHTGYALREACTSWRGILRPQVELFAQHAAHHPS</sequence>
<dbReference type="OrthoDB" id="3246760at2759"/>
<name>A0A9P3GZ41_9APHY</name>
<dbReference type="EMBL" id="BPQB01000292">
    <property type="protein sequence ID" value="GJF01000.1"/>
    <property type="molecule type" value="Genomic_DNA"/>
</dbReference>
<reference evidence="1 2" key="1">
    <citation type="submission" date="2021-08" db="EMBL/GenBank/DDBJ databases">
        <title>Draft Genome Sequence of Phanerochaete sordida strain YK-624.</title>
        <authorList>
            <person name="Mori T."/>
            <person name="Dohra H."/>
            <person name="Suzuki T."/>
            <person name="Kawagishi H."/>
            <person name="Hirai H."/>
        </authorList>
    </citation>
    <scope>NUCLEOTIDE SEQUENCE [LARGE SCALE GENOMIC DNA]</scope>
    <source>
        <strain evidence="1 2">YK-624</strain>
    </source>
</reference>
<evidence type="ECO:0000313" key="1">
    <source>
        <dbReference type="EMBL" id="GJF01000.1"/>
    </source>
</evidence>
<comment type="caution">
    <text evidence="1">The sequence shown here is derived from an EMBL/GenBank/DDBJ whole genome shotgun (WGS) entry which is preliminary data.</text>
</comment>
<dbReference type="AlphaFoldDB" id="A0A9P3GZ41"/>
<gene>
    <name evidence="1" type="ORF">PsYK624_173050</name>
</gene>
<dbReference type="Proteomes" id="UP000703269">
    <property type="component" value="Unassembled WGS sequence"/>
</dbReference>